<evidence type="ECO:0000256" key="4">
    <source>
        <dbReference type="ARBA" id="ARBA00022475"/>
    </source>
</evidence>
<sequence>MRPALTPALPRQRGAALLTALLLVTLVTSLAAAMIWRQYRAVQIETADRARAQSAWILQGALDWARLILREDARANQREAVDHLGEVWAVPLAEARLSTFLAADQDGKKPPGEEAVDGPEAFLSGQLSDAQALYNLRNLTLGEQVPAAELRTLQRLCDSAGVPSGTAQLLVKQLRAAAGLIEDKSQAPLMPNTVDELSWLGLAPDVVKRLKPFVTLLPQKTPVNLNTAPREVIAALFEGMDLGSAERIVRDRINQPLKSQNDIQRYLPQGVPPDESRAGVASAYFFITGTLRLDERVLQERSLVWRNGLEMRVVARERVNLMLQAP</sequence>
<dbReference type="Pfam" id="PF21687">
    <property type="entry name" value="T2SSK_1st"/>
    <property type="match status" value="1"/>
</dbReference>
<dbReference type="InterPro" id="IPR049179">
    <property type="entry name" value="T2SSK_SAM-like_2nd"/>
</dbReference>
<keyword evidence="7" id="KW-0653">Protein transport</keyword>
<dbReference type="SUPFAM" id="SSF54523">
    <property type="entry name" value="Pili subunits"/>
    <property type="match status" value="1"/>
</dbReference>
<evidence type="ECO:0000313" key="13">
    <source>
        <dbReference type="EMBL" id="MEO3711845.1"/>
    </source>
</evidence>
<dbReference type="PIRSF" id="PIRSF002786">
    <property type="entry name" value="XcpX"/>
    <property type="match status" value="1"/>
</dbReference>
<keyword evidence="9 10" id="KW-0472">Membrane</keyword>
<keyword evidence="6" id="KW-0812">Transmembrane</keyword>
<evidence type="ECO:0000256" key="3">
    <source>
        <dbReference type="ARBA" id="ARBA00022448"/>
    </source>
</evidence>
<comment type="subcellular location">
    <subcellularLocation>
        <location evidence="1 10">Cell inner membrane</location>
    </subcellularLocation>
</comment>
<keyword evidence="14" id="KW-1185">Reference proteome</keyword>
<evidence type="ECO:0000256" key="9">
    <source>
        <dbReference type="ARBA" id="ARBA00023136"/>
    </source>
</evidence>
<name>A0ABV0G9W5_9BURK</name>
<evidence type="ECO:0000259" key="12">
    <source>
        <dbReference type="Pfam" id="PF21687"/>
    </source>
</evidence>
<dbReference type="InterPro" id="IPR005628">
    <property type="entry name" value="GspK"/>
</dbReference>
<proteinExistence type="inferred from homology"/>
<comment type="caution">
    <text evidence="13">The sequence shown here is derived from an EMBL/GenBank/DDBJ whole genome shotgun (WGS) entry which is preliminary data.</text>
</comment>
<dbReference type="InterPro" id="IPR049031">
    <property type="entry name" value="T2SSK_SAM-like_1st"/>
</dbReference>
<evidence type="ECO:0000256" key="8">
    <source>
        <dbReference type="ARBA" id="ARBA00022989"/>
    </source>
</evidence>
<feature type="domain" description="T2SS protein K first SAM-like" evidence="12">
    <location>
        <begin position="133"/>
        <end position="219"/>
    </location>
</feature>
<keyword evidence="8" id="KW-1133">Transmembrane helix</keyword>
<keyword evidence="3 10" id="KW-0813">Transport</keyword>
<dbReference type="PANTHER" id="PTHR38831:SF1">
    <property type="entry name" value="TYPE II SECRETION SYSTEM PROTEIN K-RELATED"/>
    <property type="match status" value="1"/>
</dbReference>
<dbReference type="RefSeq" id="WP_347606175.1">
    <property type="nucleotide sequence ID" value="NZ_JBDPZC010000001.1"/>
</dbReference>
<evidence type="ECO:0000313" key="14">
    <source>
        <dbReference type="Proteomes" id="UP001462640"/>
    </source>
</evidence>
<dbReference type="InterPro" id="IPR045584">
    <property type="entry name" value="Pilin-like"/>
</dbReference>
<evidence type="ECO:0000256" key="1">
    <source>
        <dbReference type="ARBA" id="ARBA00004533"/>
    </source>
</evidence>
<dbReference type="PANTHER" id="PTHR38831">
    <property type="entry name" value="TYPE II SECRETION SYSTEM PROTEIN K"/>
    <property type="match status" value="1"/>
</dbReference>
<dbReference type="InterPro" id="IPR038072">
    <property type="entry name" value="GspK_central_sf"/>
</dbReference>
<feature type="domain" description="T2SS protein K second SAM-like" evidence="11">
    <location>
        <begin position="223"/>
        <end position="268"/>
    </location>
</feature>
<evidence type="ECO:0000256" key="6">
    <source>
        <dbReference type="ARBA" id="ARBA00022692"/>
    </source>
</evidence>
<dbReference type="Gene3D" id="3.30.1300.30">
    <property type="entry name" value="GSPII I/J protein-like"/>
    <property type="match status" value="1"/>
</dbReference>
<comment type="similarity">
    <text evidence="2 10">Belongs to the GSP K family.</text>
</comment>
<dbReference type="EMBL" id="JBDPZC010000001">
    <property type="protein sequence ID" value="MEO3711845.1"/>
    <property type="molecule type" value="Genomic_DNA"/>
</dbReference>
<reference evidence="13 14" key="1">
    <citation type="submission" date="2024-05" db="EMBL/GenBank/DDBJ databases">
        <title>Roseateles sp. 2.12 16S ribosomal RNA gene Genome sequencing and assembly.</title>
        <authorList>
            <person name="Woo H."/>
        </authorList>
    </citation>
    <scope>NUCLEOTIDE SEQUENCE [LARGE SCALE GENOMIC DNA]</scope>
    <source>
        <strain evidence="13 14">2.12</strain>
    </source>
</reference>
<evidence type="ECO:0000256" key="2">
    <source>
        <dbReference type="ARBA" id="ARBA00007246"/>
    </source>
</evidence>
<accession>A0ABV0G9W5</accession>
<dbReference type="SUPFAM" id="SSF158544">
    <property type="entry name" value="GspK insert domain-like"/>
    <property type="match status" value="1"/>
</dbReference>
<evidence type="ECO:0000259" key="11">
    <source>
        <dbReference type="Pfam" id="PF03934"/>
    </source>
</evidence>
<keyword evidence="5 10" id="KW-0997">Cell inner membrane</keyword>
<keyword evidence="4 10" id="KW-1003">Cell membrane</keyword>
<evidence type="ECO:0000256" key="7">
    <source>
        <dbReference type="ARBA" id="ARBA00022927"/>
    </source>
</evidence>
<dbReference type="Proteomes" id="UP001462640">
    <property type="component" value="Unassembled WGS sequence"/>
</dbReference>
<evidence type="ECO:0000256" key="10">
    <source>
        <dbReference type="PIRNR" id="PIRNR002786"/>
    </source>
</evidence>
<gene>
    <name evidence="13" type="primary">gspK</name>
    <name evidence="13" type="ORF">ABDJ40_03590</name>
</gene>
<dbReference type="NCBIfam" id="NF037980">
    <property type="entry name" value="T2SS_GspK"/>
    <property type="match status" value="1"/>
</dbReference>
<protein>
    <recommendedName>
        <fullName evidence="10">Type II secretion system protein K</fullName>
    </recommendedName>
</protein>
<evidence type="ECO:0000256" key="5">
    <source>
        <dbReference type="ARBA" id="ARBA00022519"/>
    </source>
</evidence>
<organism evidence="13 14">
    <name type="scientific">Roseateles flavus</name>
    <dbReference type="NCBI Taxonomy" id="3149041"/>
    <lineage>
        <taxon>Bacteria</taxon>
        <taxon>Pseudomonadati</taxon>
        <taxon>Pseudomonadota</taxon>
        <taxon>Betaproteobacteria</taxon>
        <taxon>Burkholderiales</taxon>
        <taxon>Sphaerotilaceae</taxon>
        <taxon>Roseateles</taxon>
    </lineage>
</organism>
<dbReference type="Pfam" id="PF03934">
    <property type="entry name" value="T2SSK"/>
    <property type="match status" value="1"/>
</dbReference>